<evidence type="ECO:0000313" key="1">
    <source>
        <dbReference type="EMBL" id="CAI9173325.1"/>
    </source>
</evidence>
<proteinExistence type="predicted"/>
<protein>
    <submittedName>
        <fullName evidence="1">Uncharacterized protein</fullName>
    </submittedName>
</protein>
<sequence length="102" mass="11213">MPDMVTKLTSFWKGVVQNEGRGESPSIPPHRPHFSCLPSLSPVPFSLPLSDTLLFWVSAVAFLELRWGSGPRVEGRGVFPVRFPEPPPGLGRDALFQQSLGD</sequence>
<evidence type="ECO:0000313" key="2">
    <source>
        <dbReference type="Proteomes" id="UP001176941"/>
    </source>
</evidence>
<organism evidence="1 2">
    <name type="scientific">Rangifer tarandus platyrhynchus</name>
    <name type="common">Svalbard reindeer</name>
    <dbReference type="NCBI Taxonomy" id="3082113"/>
    <lineage>
        <taxon>Eukaryota</taxon>
        <taxon>Metazoa</taxon>
        <taxon>Chordata</taxon>
        <taxon>Craniata</taxon>
        <taxon>Vertebrata</taxon>
        <taxon>Euteleostomi</taxon>
        <taxon>Mammalia</taxon>
        <taxon>Eutheria</taxon>
        <taxon>Laurasiatheria</taxon>
        <taxon>Artiodactyla</taxon>
        <taxon>Ruminantia</taxon>
        <taxon>Pecora</taxon>
        <taxon>Cervidae</taxon>
        <taxon>Odocoileinae</taxon>
        <taxon>Rangifer</taxon>
    </lineage>
</organism>
<keyword evidence="2" id="KW-1185">Reference proteome</keyword>
<name>A0ABN8ZHD6_RANTA</name>
<dbReference type="Proteomes" id="UP001176941">
    <property type="component" value="Chromosome 33"/>
</dbReference>
<reference evidence="1" key="1">
    <citation type="submission" date="2023-04" db="EMBL/GenBank/DDBJ databases">
        <authorList>
            <consortium name="ELIXIR-Norway"/>
        </authorList>
    </citation>
    <scope>NUCLEOTIDE SEQUENCE [LARGE SCALE GENOMIC DNA]</scope>
</reference>
<dbReference type="EMBL" id="OX459969">
    <property type="protein sequence ID" value="CAI9173325.1"/>
    <property type="molecule type" value="Genomic_DNA"/>
</dbReference>
<accession>A0ABN8ZHD6</accession>
<gene>
    <name evidence="1" type="ORF">MRATA1EN1_LOCUS22287</name>
</gene>